<dbReference type="CDD" id="cd00190">
    <property type="entry name" value="Tryp_SPc"/>
    <property type="match status" value="1"/>
</dbReference>
<comment type="caution">
    <text evidence="8">The sequence shown here is derived from an EMBL/GenBank/DDBJ whole genome shotgun (WGS) entry which is preliminary data.</text>
</comment>
<organism evidence="8 9">
    <name type="scientific">Clavelina lepadiformis</name>
    <name type="common">Light-bulb sea squirt</name>
    <name type="synonym">Ascidia lepadiformis</name>
    <dbReference type="NCBI Taxonomy" id="159417"/>
    <lineage>
        <taxon>Eukaryota</taxon>
        <taxon>Metazoa</taxon>
        <taxon>Chordata</taxon>
        <taxon>Tunicata</taxon>
        <taxon>Ascidiacea</taxon>
        <taxon>Aplousobranchia</taxon>
        <taxon>Clavelinidae</taxon>
        <taxon>Clavelina</taxon>
    </lineage>
</organism>
<keyword evidence="9" id="KW-1185">Reference proteome</keyword>
<dbReference type="Gene3D" id="2.40.10.10">
    <property type="entry name" value="Trypsin-like serine proteases"/>
    <property type="match status" value="1"/>
</dbReference>
<evidence type="ECO:0000259" key="7">
    <source>
        <dbReference type="PROSITE" id="PS50240"/>
    </source>
</evidence>
<dbReference type="InterPro" id="IPR001254">
    <property type="entry name" value="Trypsin_dom"/>
</dbReference>
<dbReference type="Proteomes" id="UP001642483">
    <property type="component" value="Unassembled WGS sequence"/>
</dbReference>
<dbReference type="PROSITE" id="PS50240">
    <property type="entry name" value="TRYPSIN_DOM"/>
    <property type="match status" value="1"/>
</dbReference>
<protein>
    <recommendedName>
        <fullName evidence="7">Peptidase S1 domain-containing protein</fullName>
    </recommendedName>
</protein>
<dbReference type="InterPro" id="IPR001314">
    <property type="entry name" value="Peptidase_S1A"/>
</dbReference>
<feature type="signal peptide" evidence="6">
    <location>
        <begin position="1"/>
        <end position="17"/>
    </location>
</feature>
<dbReference type="SMART" id="SM00020">
    <property type="entry name" value="Tryp_SPc"/>
    <property type="match status" value="1"/>
</dbReference>
<dbReference type="InterPro" id="IPR043504">
    <property type="entry name" value="Peptidase_S1_PA_chymotrypsin"/>
</dbReference>
<keyword evidence="3 5" id="KW-0720">Serine protease</keyword>
<dbReference type="PRINTS" id="PR00722">
    <property type="entry name" value="CHYMOTRYPSIN"/>
</dbReference>
<feature type="chain" id="PRO_5045433765" description="Peptidase S1 domain-containing protein" evidence="6">
    <location>
        <begin position="18"/>
        <end position="473"/>
    </location>
</feature>
<evidence type="ECO:0000256" key="3">
    <source>
        <dbReference type="ARBA" id="ARBA00022825"/>
    </source>
</evidence>
<keyword evidence="4" id="KW-1015">Disulfide bond</keyword>
<dbReference type="PROSITE" id="PS00135">
    <property type="entry name" value="TRYPSIN_SER"/>
    <property type="match status" value="1"/>
</dbReference>
<dbReference type="Pfam" id="PF00089">
    <property type="entry name" value="Trypsin"/>
    <property type="match status" value="1"/>
</dbReference>
<evidence type="ECO:0000313" key="8">
    <source>
        <dbReference type="EMBL" id="CAK8678601.1"/>
    </source>
</evidence>
<evidence type="ECO:0000256" key="4">
    <source>
        <dbReference type="ARBA" id="ARBA00023157"/>
    </source>
</evidence>
<dbReference type="InterPro" id="IPR033116">
    <property type="entry name" value="TRYPSIN_SER"/>
</dbReference>
<gene>
    <name evidence="8" type="ORF">CVLEPA_LOCUS8517</name>
</gene>
<evidence type="ECO:0000256" key="5">
    <source>
        <dbReference type="RuleBase" id="RU363034"/>
    </source>
</evidence>
<dbReference type="PANTHER" id="PTHR24264">
    <property type="entry name" value="TRYPSIN-RELATED"/>
    <property type="match status" value="1"/>
</dbReference>
<evidence type="ECO:0000256" key="2">
    <source>
        <dbReference type="ARBA" id="ARBA00022801"/>
    </source>
</evidence>
<evidence type="ECO:0000313" key="9">
    <source>
        <dbReference type="Proteomes" id="UP001642483"/>
    </source>
</evidence>
<feature type="domain" description="Peptidase S1" evidence="7">
    <location>
        <begin position="205"/>
        <end position="457"/>
    </location>
</feature>
<name>A0ABP0FGU4_CLALP</name>
<keyword evidence="2 5" id="KW-0378">Hydrolase</keyword>
<dbReference type="InterPro" id="IPR018114">
    <property type="entry name" value="TRYPSIN_HIS"/>
</dbReference>
<dbReference type="SUPFAM" id="SSF50494">
    <property type="entry name" value="Trypsin-like serine proteases"/>
    <property type="match status" value="1"/>
</dbReference>
<dbReference type="PROSITE" id="PS00134">
    <property type="entry name" value="TRYPSIN_HIS"/>
    <property type="match status" value="1"/>
</dbReference>
<proteinExistence type="predicted"/>
<dbReference type="PANTHER" id="PTHR24264:SF54">
    <property type="entry name" value="PEPTIDASE S1 DOMAIN-CONTAINING PROTEIN"/>
    <property type="match status" value="1"/>
</dbReference>
<dbReference type="Gene3D" id="2.60.120.200">
    <property type="match status" value="1"/>
</dbReference>
<keyword evidence="6" id="KW-0732">Signal</keyword>
<keyword evidence="1 5" id="KW-0645">Protease</keyword>
<reference evidence="8 9" key="1">
    <citation type="submission" date="2024-02" db="EMBL/GenBank/DDBJ databases">
        <authorList>
            <person name="Daric V."/>
            <person name="Darras S."/>
        </authorList>
    </citation>
    <scope>NUCLEOTIDE SEQUENCE [LARGE SCALE GENOMIC DNA]</scope>
</reference>
<evidence type="ECO:0000256" key="6">
    <source>
        <dbReference type="SAM" id="SignalP"/>
    </source>
</evidence>
<dbReference type="EMBL" id="CAWYQH010000057">
    <property type="protein sequence ID" value="CAK8678601.1"/>
    <property type="molecule type" value="Genomic_DNA"/>
</dbReference>
<sequence length="473" mass="53497">MICWLWTLSILIYASCAQHQVNSAINLDGLVTNDLTEWTGKISNLRKAASIRFISLIDSRQYIVMNLEIHGFRNRIAINRASDKYGRMTRRSYCNLGKQIIAPNKTFSFIIRALRDSLEVYLNGKLIFNHLLTKSEHKISFIKTIRVYGSARTTSLTKLTDDDLFSRIQQEGCGQYQNGAEPNIDVPNFCPRRTPRQDQSADCRIIGGSNAKPGIFPWQVSIRRKPEYSSTDNPHLCGGTLVGSCWVVTAAHCFLSTSSSALKRLVVRVGDFYNREGFTYSADPRYENSQDIELMAVYIHDEFQSREAALNDVALIRLKTCVKTDGTFVRAACLPRRASQFLTGEECVVTGWGASNYTQYVNQYPPCLQKAKVIIQQYRTCHTAYGDDYDPHVMMCASGECTDTCQGDSGGPLMCFDGEKTVLWGITSWGVKCGFSAKPGVYTRLSRYIRWLYMVMELQPKINKHPVCPKPRF</sequence>
<accession>A0ABP0FGU4</accession>
<evidence type="ECO:0000256" key="1">
    <source>
        <dbReference type="ARBA" id="ARBA00022670"/>
    </source>
</evidence>
<dbReference type="InterPro" id="IPR050127">
    <property type="entry name" value="Serine_Proteases_S1"/>
</dbReference>
<dbReference type="InterPro" id="IPR009003">
    <property type="entry name" value="Peptidase_S1_PA"/>
</dbReference>